<evidence type="ECO:0000313" key="3">
    <source>
        <dbReference type="EMBL" id="MDR6302113.1"/>
    </source>
</evidence>
<name>A0ABU1KC11_9FLAO</name>
<feature type="transmembrane region" description="Helical" evidence="1">
    <location>
        <begin position="228"/>
        <end position="249"/>
    </location>
</feature>
<organism evidence="3 4">
    <name type="scientific">Mesonia maritima</name>
    <dbReference type="NCBI Taxonomy" id="1793873"/>
    <lineage>
        <taxon>Bacteria</taxon>
        <taxon>Pseudomonadati</taxon>
        <taxon>Bacteroidota</taxon>
        <taxon>Flavobacteriia</taxon>
        <taxon>Flavobacteriales</taxon>
        <taxon>Flavobacteriaceae</taxon>
        <taxon>Mesonia</taxon>
    </lineage>
</organism>
<dbReference type="EMBL" id="JAVDQA010000011">
    <property type="protein sequence ID" value="MDR6302113.1"/>
    <property type="molecule type" value="Genomic_DNA"/>
</dbReference>
<feature type="domain" description="DUF1206" evidence="2">
    <location>
        <begin position="12"/>
        <end position="78"/>
    </location>
</feature>
<comment type="caution">
    <text evidence="3">The sequence shown here is derived from an EMBL/GenBank/DDBJ whole genome shotgun (WGS) entry which is preliminary data.</text>
</comment>
<feature type="transmembrane region" description="Helical" evidence="1">
    <location>
        <begin position="12"/>
        <end position="32"/>
    </location>
</feature>
<dbReference type="Pfam" id="PF06724">
    <property type="entry name" value="DUF1206"/>
    <property type="match status" value="3"/>
</dbReference>
<feature type="transmembrane region" description="Helical" evidence="1">
    <location>
        <begin position="178"/>
        <end position="202"/>
    </location>
</feature>
<evidence type="ECO:0000256" key="1">
    <source>
        <dbReference type="SAM" id="Phobius"/>
    </source>
</evidence>
<accession>A0ABU1KC11</accession>
<feature type="domain" description="DUF1206" evidence="2">
    <location>
        <begin position="94"/>
        <end position="161"/>
    </location>
</feature>
<feature type="transmembrane region" description="Helical" evidence="1">
    <location>
        <begin position="135"/>
        <end position="157"/>
    </location>
</feature>
<evidence type="ECO:0000313" key="4">
    <source>
        <dbReference type="Proteomes" id="UP001257659"/>
    </source>
</evidence>
<keyword evidence="1" id="KW-0812">Transmembrane</keyword>
<feature type="transmembrane region" description="Helical" evidence="1">
    <location>
        <begin position="52"/>
        <end position="74"/>
    </location>
</feature>
<evidence type="ECO:0000259" key="2">
    <source>
        <dbReference type="Pfam" id="PF06724"/>
    </source>
</evidence>
<dbReference type="RefSeq" id="WP_309730375.1">
    <property type="nucleotide sequence ID" value="NZ_JAVDQA010000011.1"/>
</dbReference>
<proteinExistence type="predicted"/>
<keyword evidence="1" id="KW-1133">Transmembrane helix</keyword>
<sequence>MDNSIKAIAKTGFVAKGIVYSIIGFLTLLAALDLGGYTSGKGQALDFIKGQPFGKFLLGILALGLLSYSIWRFIQVFKDPEERGNDFKALLAKAGFFISALAYIVLAVLAVKNIFNSGGGSGSSSSFILDKLGPTMSAIVFIAIGLGLLGKSIYHFVKAAKGKFLDKFRIDDLKLHKLVKFLGYLGFYGRSIVIGVIAYFFLNAGFISRSKNIKGTKEAFSFLKTSDYGSILVILTAAGLLSYGLFVIFMSRYHTFDKK</sequence>
<reference evidence="3 4" key="1">
    <citation type="submission" date="2023-07" db="EMBL/GenBank/DDBJ databases">
        <title>Genomic Encyclopedia of Type Strains, Phase IV (KMG-IV): sequencing the most valuable type-strain genomes for metagenomic binning, comparative biology and taxonomic classification.</title>
        <authorList>
            <person name="Goeker M."/>
        </authorList>
    </citation>
    <scope>NUCLEOTIDE SEQUENCE [LARGE SCALE GENOMIC DNA]</scope>
    <source>
        <strain evidence="3 4">DSM 102814</strain>
    </source>
</reference>
<dbReference type="InterPro" id="IPR009597">
    <property type="entry name" value="DUF1206"/>
</dbReference>
<protein>
    <recommendedName>
        <fullName evidence="2">DUF1206 domain-containing protein</fullName>
    </recommendedName>
</protein>
<feature type="transmembrane region" description="Helical" evidence="1">
    <location>
        <begin position="94"/>
        <end position="115"/>
    </location>
</feature>
<keyword evidence="4" id="KW-1185">Reference proteome</keyword>
<gene>
    <name evidence="3" type="ORF">GGR31_002792</name>
</gene>
<keyword evidence="1" id="KW-0472">Membrane</keyword>
<feature type="domain" description="DUF1206" evidence="2">
    <location>
        <begin position="185"/>
        <end position="253"/>
    </location>
</feature>
<dbReference type="Proteomes" id="UP001257659">
    <property type="component" value="Unassembled WGS sequence"/>
</dbReference>